<protein>
    <submittedName>
        <fullName evidence="1">Uncharacterized protein</fullName>
    </submittedName>
</protein>
<accession>A0ACC0KDA1</accession>
<reference evidence="1 2" key="1">
    <citation type="journal article" date="2022" name="Genome Biol. Evol.">
        <title>The Spruce Budworm Genome: Reconstructing the Evolutionary History of Antifreeze Proteins.</title>
        <authorList>
            <person name="Beliveau C."/>
            <person name="Gagne P."/>
            <person name="Picq S."/>
            <person name="Vernygora O."/>
            <person name="Keeling C.I."/>
            <person name="Pinkney K."/>
            <person name="Doucet D."/>
            <person name="Wen F."/>
            <person name="Johnston J.S."/>
            <person name="Maaroufi H."/>
            <person name="Boyle B."/>
            <person name="Laroche J."/>
            <person name="Dewar K."/>
            <person name="Juretic N."/>
            <person name="Blackburn G."/>
            <person name="Nisole A."/>
            <person name="Brunet B."/>
            <person name="Brandao M."/>
            <person name="Lumley L."/>
            <person name="Duan J."/>
            <person name="Quan G."/>
            <person name="Lucarotti C.J."/>
            <person name="Roe A.D."/>
            <person name="Sperling F.A.H."/>
            <person name="Levesque R.C."/>
            <person name="Cusson M."/>
        </authorList>
    </citation>
    <scope>NUCLEOTIDE SEQUENCE [LARGE SCALE GENOMIC DNA]</scope>
    <source>
        <strain evidence="1">Glfc:IPQL:Cfum</strain>
    </source>
</reference>
<name>A0ACC0KDA1_CHOFU</name>
<keyword evidence="2" id="KW-1185">Reference proteome</keyword>
<organism evidence="1 2">
    <name type="scientific">Choristoneura fumiferana</name>
    <name type="common">Spruce budworm moth</name>
    <name type="synonym">Archips fumiferana</name>
    <dbReference type="NCBI Taxonomy" id="7141"/>
    <lineage>
        <taxon>Eukaryota</taxon>
        <taxon>Metazoa</taxon>
        <taxon>Ecdysozoa</taxon>
        <taxon>Arthropoda</taxon>
        <taxon>Hexapoda</taxon>
        <taxon>Insecta</taxon>
        <taxon>Pterygota</taxon>
        <taxon>Neoptera</taxon>
        <taxon>Endopterygota</taxon>
        <taxon>Lepidoptera</taxon>
        <taxon>Glossata</taxon>
        <taxon>Ditrysia</taxon>
        <taxon>Tortricoidea</taxon>
        <taxon>Tortricidae</taxon>
        <taxon>Tortricinae</taxon>
        <taxon>Choristoneura</taxon>
    </lineage>
</organism>
<sequence>MRSTLEENETGDGGKMTAWLFLLAAAACAEPLSTPRTRHWRGARTFDDRAPTHFVGSPLLDIGLFHGAPQHCLQPLSSSAASDPLKVVFHRRGETRIEICMAAPAAACGSSRRARENAYKFQFSSRLADGKSPLRTPYTTLSRLRSPFEDSSAPPTALVETAEAVVSPPARKRLAIDYFLAQETNKRYKILSMSAWRPPRTSESSGASNRPSHSNTRLQPATKLHSLLAAHPLVSSYSLYSLLAHRRRWDKCLSGAKIGK</sequence>
<comment type="caution">
    <text evidence="1">The sequence shown here is derived from an EMBL/GenBank/DDBJ whole genome shotgun (WGS) entry which is preliminary data.</text>
</comment>
<dbReference type="Proteomes" id="UP001064048">
    <property type="component" value="Chromosome 21"/>
</dbReference>
<evidence type="ECO:0000313" key="2">
    <source>
        <dbReference type="Proteomes" id="UP001064048"/>
    </source>
</evidence>
<evidence type="ECO:0000313" key="1">
    <source>
        <dbReference type="EMBL" id="KAI8434516.1"/>
    </source>
</evidence>
<proteinExistence type="predicted"/>
<dbReference type="EMBL" id="CM046121">
    <property type="protein sequence ID" value="KAI8434516.1"/>
    <property type="molecule type" value="Genomic_DNA"/>
</dbReference>
<gene>
    <name evidence="1" type="ORF">MSG28_012520</name>
</gene>